<evidence type="ECO:0000256" key="7">
    <source>
        <dbReference type="NCBIfam" id="TIGR03672"/>
    </source>
</evidence>
<dbReference type="InterPro" id="IPR023574">
    <property type="entry name" value="Ribosomal_uL4_dom_sf"/>
</dbReference>
<dbReference type="GO" id="GO:0006412">
    <property type="term" value="P:translation"/>
    <property type="evidence" value="ECO:0007669"/>
    <property type="project" value="InterPro"/>
</dbReference>
<sequence>MAKKVAKKDTPKKARAHAKPEGLSPLQVHLYDTSGASVGTVDLPPVFAGDVRVDLIRRAVVAFQANRRQPYAAKFRAGMRHSVRWPGKGRGAARTPRIRGTMIGAQAPNTVGGRQAFPPTTQRIWSKKVNEKERRLARNAALAAIHDGHLVSARGHRFSGKVTVPIVVQDALEDIESTSEAVDLLEALGVSDALRRAKDGIHVRAGRGKMRGRRYRVPKGPLLVVRNAAQVRQGFGNLPGVDVATPSGLNAEVLAPGGNPGRLTIFSASALEALRGW</sequence>
<proteinExistence type="inferred from homology"/>
<dbReference type="InterPro" id="IPR002136">
    <property type="entry name" value="Ribosomal_uL4"/>
</dbReference>
<dbReference type="GO" id="GO:0003735">
    <property type="term" value="F:structural constituent of ribosome"/>
    <property type="evidence" value="ECO:0007669"/>
    <property type="project" value="InterPro"/>
</dbReference>
<dbReference type="GO" id="GO:0019843">
    <property type="term" value="F:rRNA binding"/>
    <property type="evidence" value="ECO:0007669"/>
    <property type="project" value="UniProtKB-KW"/>
</dbReference>
<evidence type="ECO:0000313" key="9">
    <source>
        <dbReference type="EMBL" id="AKQ00697.1"/>
    </source>
</evidence>
<dbReference type="EMBL" id="KT006933">
    <property type="protein sequence ID" value="AKQ00697.1"/>
    <property type="molecule type" value="Genomic_DNA"/>
</dbReference>
<keyword evidence="5" id="KW-0687">Ribonucleoprotein</keyword>
<dbReference type="SUPFAM" id="SSF52166">
    <property type="entry name" value="Ribosomal protein L4"/>
    <property type="match status" value="1"/>
</dbReference>
<evidence type="ECO:0000256" key="3">
    <source>
        <dbReference type="ARBA" id="ARBA00022884"/>
    </source>
</evidence>
<name>A0A0H4T2S0_9EURY</name>
<evidence type="ECO:0000256" key="4">
    <source>
        <dbReference type="ARBA" id="ARBA00022980"/>
    </source>
</evidence>
<dbReference type="GO" id="GO:0005840">
    <property type="term" value="C:ribosome"/>
    <property type="evidence" value="ECO:0007669"/>
    <property type="project" value="UniProtKB-KW"/>
</dbReference>
<dbReference type="Pfam" id="PF00573">
    <property type="entry name" value="Ribosomal_L4"/>
    <property type="match status" value="1"/>
</dbReference>
<organism evidence="9">
    <name type="scientific">uncultured euryarchaeote Rifle_16ft_4_minimus_10062</name>
    <dbReference type="NCBI Taxonomy" id="1665186"/>
    <lineage>
        <taxon>Archaea</taxon>
        <taxon>Methanobacteriati</taxon>
        <taxon>Methanobacteriota</taxon>
        <taxon>environmental samples</taxon>
    </lineage>
</organism>
<feature type="region of interest" description="Disordered" evidence="8">
    <location>
        <begin position="1"/>
        <end position="21"/>
    </location>
</feature>
<evidence type="ECO:0000256" key="6">
    <source>
        <dbReference type="ARBA" id="ARBA00035462"/>
    </source>
</evidence>
<evidence type="ECO:0000256" key="1">
    <source>
        <dbReference type="ARBA" id="ARBA00010528"/>
    </source>
</evidence>
<dbReference type="InterPro" id="IPR045240">
    <property type="entry name" value="Ribosomal_uL4_euk/arch"/>
</dbReference>
<keyword evidence="3" id="KW-0694">RNA-binding</keyword>
<dbReference type="AlphaFoldDB" id="A0A0H4T2S0"/>
<protein>
    <recommendedName>
        <fullName evidence="6 7">50S ribosomal protein L4</fullName>
    </recommendedName>
</protein>
<keyword evidence="2" id="KW-0699">rRNA-binding</keyword>
<accession>A0A0H4T2S0</accession>
<evidence type="ECO:0000256" key="2">
    <source>
        <dbReference type="ARBA" id="ARBA00022730"/>
    </source>
</evidence>
<gene>
    <name evidence="9" type="primary">rpl4</name>
</gene>
<dbReference type="InterPro" id="IPR019970">
    <property type="entry name" value="Ribosomall_uL4-arc"/>
</dbReference>
<evidence type="ECO:0000256" key="5">
    <source>
        <dbReference type="ARBA" id="ARBA00023274"/>
    </source>
</evidence>
<dbReference type="Gene3D" id="3.40.1370.10">
    <property type="match status" value="1"/>
</dbReference>
<dbReference type="GO" id="GO:1990904">
    <property type="term" value="C:ribonucleoprotein complex"/>
    <property type="evidence" value="ECO:0007669"/>
    <property type="project" value="UniProtKB-KW"/>
</dbReference>
<comment type="similarity">
    <text evidence="1">Belongs to the universal ribosomal protein uL4 family.</text>
</comment>
<reference evidence="9" key="1">
    <citation type="journal article" date="2015" name="ISME J.">
        <title>Aquifer environment selects for microbial species cohorts in sediment and groundwater.</title>
        <authorList>
            <person name="Hug L.A."/>
            <person name="Thomas B.C."/>
            <person name="Brown C.T."/>
            <person name="Frischkorn K.R."/>
            <person name="Williams K.H."/>
            <person name="Tringe S.G."/>
            <person name="Banfield J.F."/>
        </authorList>
    </citation>
    <scope>NUCLEOTIDE SEQUENCE</scope>
</reference>
<dbReference type="NCBIfam" id="TIGR03672">
    <property type="entry name" value="rpl4p_arch"/>
    <property type="match status" value="1"/>
</dbReference>
<dbReference type="PANTHER" id="PTHR19431">
    <property type="entry name" value="60S RIBOSOMAL PROTEIN L4"/>
    <property type="match status" value="1"/>
</dbReference>
<evidence type="ECO:0000256" key="8">
    <source>
        <dbReference type="SAM" id="MobiDB-lite"/>
    </source>
</evidence>
<keyword evidence="4 9" id="KW-0689">Ribosomal protein</keyword>